<proteinExistence type="predicted"/>
<gene>
    <name evidence="2" type="ORF">GALLR39Z86_42630</name>
</gene>
<protein>
    <submittedName>
        <fullName evidence="2">Isomerase</fullName>
    </submittedName>
</protein>
<feature type="domain" description="SnoaL-like" evidence="1">
    <location>
        <begin position="9"/>
        <end position="108"/>
    </location>
</feature>
<keyword evidence="2" id="KW-0413">Isomerase</keyword>
<dbReference type="EMBL" id="BSDT01000001">
    <property type="protein sequence ID" value="GLI44413.1"/>
    <property type="molecule type" value="Genomic_DNA"/>
</dbReference>
<dbReference type="Pfam" id="PF12680">
    <property type="entry name" value="SnoaL_2"/>
    <property type="match status" value="1"/>
</dbReference>
<reference evidence="2" key="1">
    <citation type="submission" date="2022-12" db="EMBL/GenBank/DDBJ databases">
        <title>Reference genome sequencing for broad-spectrum identification of bacterial and archaeal isolates by mass spectrometry.</title>
        <authorList>
            <person name="Sekiguchi Y."/>
            <person name="Tourlousse D.M."/>
        </authorList>
    </citation>
    <scope>NUCLEOTIDE SEQUENCE</scope>
    <source>
        <strain evidence="2">LLR39Z86</strain>
    </source>
</reference>
<dbReference type="Gene3D" id="3.10.450.50">
    <property type="match status" value="1"/>
</dbReference>
<evidence type="ECO:0000313" key="3">
    <source>
        <dbReference type="Proteomes" id="UP001144313"/>
    </source>
</evidence>
<dbReference type="Proteomes" id="UP001144313">
    <property type="component" value="Unassembled WGS sequence"/>
</dbReference>
<accession>A0A9W6LIA8</accession>
<comment type="caution">
    <text evidence="2">The sequence shown here is derived from an EMBL/GenBank/DDBJ whole genome shotgun (WGS) entry which is preliminary data.</text>
</comment>
<dbReference type="GO" id="GO:0016853">
    <property type="term" value="F:isomerase activity"/>
    <property type="evidence" value="ECO:0007669"/>
    <property type="project" value="UniProtKB-KW"/>
</dbReference>
<organism evidence="2 3">
    <name type="scientific">Glycomyces algeriensis</name>
    <dbReference type="NCBI Taxonomy" id="256037"/>
    <lineage>
        <taxon>Bacteria</taxon>
        <taxon>Bacillati</taxon>
        <taxon>Actinomycetota</taxon>
        <taxon>Actinomycetes</taxon>
        <taxon>Glycomycetales</taxon>
        <taxon>Glycomycetaceae</taxon>
        <taxon>Glycomyces</taxon>
    </lineage>
</organism>
<dbReference type="RefSeq" id="WP_270116054.1">
    <property type="nucleotide sequence ID" value="NZ_BAAAOL010000007.1"/>
</dbReference>
<dbReference type="SUPFAM" id="SSF54427">
    <property type="entry name" value="NTF2-like"/>
    <property type="match status" value="1"/>
</dbReference>
<dbReference type="AlphaFoldDB" id="A0A9W6LIA8"/>
<evidence type="ECO:0000259" key="1">
    <source>
        <dbReference type="Pfam" id="PF12680"/>
    </source>
</evidence>
<keyword evidence="3" id="KW-1185">Reference proteome</keyword>
<dbReference type="InterPro" id="IPR032710">
    <property type="entry name" value="NTF2-like_dom_sf"/>
</dbReference>
<evidence type="ECO:0000313" key="2">
    <source>
        <dbReference type="EMBL" id="GLI44413.1"/>
    </source>
</evidence>
<name>A0A9W6LIA8_9ACTN</name>
<dbReference type="InterPro" id="IPR037401">
    <property type="entry name" value="SnoaL-like"/>
</dbReference>
<sequence length="121" mass="12875">MTDFNAIAAAYLDAFNATDETERKRLVADLFTADVSYIDPMADVEGHEGVNAFIAGAHQQFPGWVFTLIGPVDGHGQQARFSWGLGPEGVEPPVVGFDVVVVDGEGRIGQVLGFLDKVPAA</sequence>